<gene>
    <name evidence="1" type="ORF">EDB92DRAFT_1852268</name>
</gene>
<reference evidence="1" key="1">
    <citation type="submission" date="2022-01" db="EMBL/GenBank/DDBJ databases">
        <title>Comparative genomics reveals a dynamic genome evolution in the ectomycorrhizal milk-cap (Lactarius) mushrooms.</title>
        <authorList>
            <consortium name="DOE Joint Genome Institute"/>
            <person name="Lebreton A."/>
            <person name="Tang N."/>
            <person name="Kuo A."/>
            <person name="LaButti K."/>
            <person name="Drula E."/>
            <person name="Barry K."/>
            <person name="Clum A."/>
            <person name="Lipzen A."/>
            <person name="Mousain D."/>
            <person name="Ng V."/>
            <person name="Wang R."/>
            <person name="Wang X."/>
            <person name="Dai Y."/>
            <person name="Henrissat B."/>
            <person name="Grigoriev I.V."/>
            <person name="Guerin-Laguette A."/>
            <person name="Yu F."/>
            <person name="Martin F.M."/>
        </authorList>
    </citation>
    <scope>NUCLEOTIDE SEQUENCE</scope>
    <source>
        <strain evidence="1">QP</strain>
    </source>
</reference>
<comment type="caution">
    <text evidence="1">The sequence shown here is derived from an EMBL/GenBank/DDBJ whole genome shotgun (WGS) entry which is preliminary data.</text>
</comment>
<sequence length="227" mass="24949">MFLLFHSNKIALPTQTRKYALMIQIFGGAVHLVVVRVRTRLLNLPIRHVRIPNVMPRAAHPKQVPGDESFAQVALVKGKPLRTIVAATALLEIPSAEVVVNPPDHERPVCRVSIARCEVADLVEGFRVQLSLHKKNGDRVHGDCCTGVEGDSMIVVALDADVSGLVHDGAAIKYSRAYRLEQTWTQGRTSTARTVRISEGNKRLFDASCNLFDTPIADTYASPNPRA</sequence>
<protein>
    <submittedName>
        <fullName evidence="1">Uncharacterized protein</fullName>
    </submittedName>
</protein>
<accession>A0AAD4QC12</accession>
<dbReference type="EMBL" id="JAKELL010000016">
    <property type="protein sequence ID" value="KAH8994019.1"/>
    <property type="molecule type" value="Genomic_DNA"/>
</dbReference>
<name>A0AAD4QC12_9AGAM</name>
<keyword evidence="2" id="KW-1185">Reference proteome</keyword>
<evidence type="ECO:0000313" key="2">
    <source>
        <dbReference type="Proteomes" id="UP001201163"/>
    </source>
</evidence>
<dbReference type="AlphaFoldDB" id="A0AAD4QC12"/>
<evidence type="ECO:0000313" key="1">
    <source>
        <dbReference type="EMBL" id="KAH8994019.1"/>
    </source>
</evidence>
<proteinExistence type="predicted"/>
<dbReference type="Proteomes" id="UP001201163">
    <property type="component" value="Unassembled WGS sequence"/>
</dbReference>
<organism evidence="1 2">
    <name type="scientific">Lactarius akahatsu</name>
    <dbReference type="NCBI Taxonomy" id="416441"/>
    <lineage>
        <taxon>Eukaryota</taxon>
        <taxon>Fungi</taxon>
        <taxon>Dikarya</taxon>
        <taxon>Basidiomycota</taxon>
        <taxon>Agaricomycotina</taxon>
        <taxon>Agaricomycetes</taxon>
        <taxon>Russulales</taxon>
        <taxon>Russulaceae</taxon>
        <taxon>Lactarius</taxon>
    </lineage>
</organism>